<dbReference type="Pfam" id="PF00027">
    <property type="entry name" value="cNMP_binding"/>
    <property type="match status" value="1"/>
</dbReference>
<keyword evidence="2" id="KW-0238">DNA-binding</keyword>
<reference evidence="6 7" key="1">
    <citation type="journal article" date="2007" name="Genome Res.">
        <title>Genome characteristics of facultatively symbiotic Frankia sp. strains reflect host range and host plant biogeography.</title>
        <authorList>
            <person name="Normand P."/>
            <person name="Lapierre P."/>
            <person name="Tisa L.S."/>
            <person name="Gogarten J.P."/>
            <person name="Alloisio N."/>
            <person name="Bagnarol E."/>
            <person name="Bassi C.A."/>
            <person name="Berry A.M."/>
            <person name="Bickhart D.M."/>
            <person name="Choisne N."/>
            <person name="Couloux A."/>
            <person name="Cournoyer B."/>
            <person name="Cruveiller S."/>
            <person name="Daubin V."/>
            <person name="Demange N."/>
            <person name="Francino M.P."/>
            <person name="Goltsman E."/>
            <person name="Huang Y."/>
            <person name="Kopp O.R."/>
            <person name="Labarre L."/>
            <person name="Lapidus A."/>
            <person name="Lavire C."/>
            <person name="Marechal J."/>
            <person name="Martinez M."/>
            <person name="Mastronunzio J.E."/>
            <person name="Mullin B.C."/>
            <person name="Niemann J."/>
            <person name="Pujic P."/>
            <person name="Rawnsley T."/>
            <person name="Rouy Z."/>
            <person name="Schenowitz C."/>
            <person name="Sellstedt A."/>
            <person name="Tavares F."/>
            <person name="Tomkins J.P."/>
            <person name="Vallenet D."/>
            <person name="Valverde C."/>
            <person name="Wall L.G."/>
            <person name="Wang Y."/>
            <person name="Medigue C."/>
            <person name="Benson D.R."/>
        </authorList>
    </citation>
    <scope>NUCLEOTIDE SEQUENCE [LARGE SCALE GENOMIC DNA]</scope>
    <source>
        <strain evidence="7">DSM 45818 / CECT 9043 / CcI3</strain>
    </source>
</reference>
<protein>
    <submittedName>
        <fullName evidence="6">Cyclic nucleotide-binding domain (cNMP-BD) protein</fullName>
    </submittedName>
</protein>
<dbReference type="CDD" id="cd00038">
    <property type="entry name" value="CAP_ED"/>
    <property type="match status" value="1"/>
</dbReference>
<dbReference type="RefSeq" id="WP_011437131.1">
    <property type="nucleotide sequence ID" value="NC_007777.1"/>
</dbReference>
<dbReference type="GO" id="GO:0003677">
    <property type="term" value="F:DNA binding"/>
    <property type="evidence" value="ECO:0007669"/>
    <property type="project" value="UniProtKB-KW"/>
</dbReference>
<dbReference type="AlphaFoldDB" id="Q2J9E1"/>
<evidence type="ECO:0000313" key="7">
    <source>
        <dbReference type="Proteomes" id="UP000001937"/>
    </source>
</evidence>
<dbReference type="InterPro" id="IPR018490">
    <property type="entry name" value="cNMP-bd_dom_sf"/>
</dbReference>
<sequence length="225" mass="24452">MTNSVRPARRGMQAILGDRLWQALLSCGSRCHFRSRQVLLRQGDPDDFLLLLTTGRVKVVRVDAEGSALLLALRSPGDMIGEMARIGTGRTATVQAIDRCEAHRVSAATLDSFLRRHGVQGALADYVVSKLSETVPYQHQLVHFSPRQRVARLLLELVALAGPELPDPMRVPFSLDAVAESLGLARSTVAAHVAALREEQVLRPGPRLAVADISRLRAEVGITTG</sequence>
<keyword evidence="1" id="KW-0805">Transcription regulation</keyword>
<dbReference type="STRING" id="106370.Francci3_2741"/>
<feature type="domain" description="Cyclic nucleotide-binding" evidence="4">
    <location>
        <begin position="32"/>
        <end position="114"/>
    </location>
</feature>
<dbReference type="GO" id="GO:0005829">
    <property type="term" value="C:cytosol"/>
    <property type="evidence" value="ECO:0007669"/>
    <property type="project" value="TreeGrafter"/>
</dbReference>
<proteinExistence type="predicted"/>
<evidence type="ECO:0000259" key="4">
    <source>
        <dbReference type="PROSITE" id="PS50042"/>
    </source>
</evidence>
<dbReference type="HOGENOM" id="CLU_075053_3_0_11"/>
<evidence type="ECO:0000256" key="2">
    <source>
        <dbReference type="ARBA" id="ARBA00023125"/>
    </source>
</evidence>
<dbReference type="PANTHER" id="PTHR24567:SF74">
    <property type="entry name" value="HTH-TYPE TRANSCRIPTIONAL REGULATOR ARCR"/>
    <property type="match status" value="1"/>
</dbReference>
<dbReference type="PhylomeDB" id="Q2J9E1"/>
<dbReference type="SUPFAM" id="SSF51206">
    <property type="entry name" value="cAMP-binding domain-like"/>
    <property type="match status" value="1"/>
</dbReference>
<dbReference type="InterPro" id="IPR036390">
    <property type="entry name" value="WH_DNA-bd_sf"/>
</dbReference>
<evidence type="ECO:0000259" key="5">
    <source>
        <dbReference type="PROSITE" id="PS51063"/>
    </source>
</evidence>
<dbReference type="PROSITE" id="PS50042">
    <property type="entry name" value="CNMP_BINDING_3"/>
    <property type="match status" value="1"/>
</dbReference>
<gene>
    <name evidence="6" type="ordered locus">Francci3_2741</name>
</gene>
<dbReference type="Gene3D" id="2.60.120.10">
    <property type="entry name" value="Jelly Rolls"/>
    <property type="match status" value="1"/>
</dbReference>
<keyword evidence="7" id="KW-1185">Reference proteome</keyword>
<dbReference type="KEGG" id="fra:Francci3_2741"/>
<feature type="domain" description="HTH crp-type" evidence="5">
    <location>
        <begin position="144"/>
        <end position="214"/>
    </location>
</feature>
<organism evidence="6 7">
    <name type="scientific">Frankia casuarinae (strain DSM 45818 / CECT 9043 / HFP020203 / CcI3)</name>
    <dbReference type="NCBI Taxonomy" id="106370"/>
    <lineage>
        <taxon>Bacteria</taxon>
        <taxon>Bacillati</taxon>
        <taxon>Actinomycetota</taxon>
        <taxon>Actinomycetes</taxon>
        <taxon>Frankiales</taxon>
        <taxon>Frankiaceae</taxon>
        <taxon>Frankia</taxon>
    </lineage>
</organism>
<dbReference type="SUPFAM" id="SSF46785">
    <property type="entry name" value="Winged helix' DNA-binding domain"/>
    <property type="match status" value="1"/>
</dbReference>
<dbReference type="InterPro" id="IPR000595">
    <property type="entry name" value="cNMP-bd_dom"/>
</dbReference>
<accession>Q2J9E1</accession>
<dbReference type="Proteomes" id="UP000001937">
    <property type="component" value="Chromosome"/>
</dbReference>
<dbReference type="PANTHER" id="PTHR24567">
    <property type="entry name" value="CRP FAMILY TRANSCRIPTIONAL REGULATORY PROTEIN"/>
    <property type="match status" value="1"/>
</dbReference>
<dbReference type="eggNOG" id="COG0664">
    <property type="taxonomic scope" value="Bacteria"/>
</dbReference>
<dbReference type="OrthoDB" id="41390at2"/>
<keyword evidence="3" id="KW-0804">Transcription</keyword>
<dbReference type="EMBL" id="CP000249">
    <property type="protein sequence ID" value="ABD12101.1"/>
    <property type="molecule type" value="Genomic_DNA"/>
</dbReference>
<name>Q2J9E1_FRACC</name>
<dbReference type="PROSITE" id="PS51063">
    <property type="entry name" value="HTH_CRP_2"/>
    <property type="match status" value="1"/>
</dbReference>
<evidence type="ECO:0000256" key="3">
    <source>
        <dbReference type="ARBA" id="ARBA00023163"/>
    </source>
</evidence>
<dbReference type="InterPro" id="IPR012318">
    <property type="entry name" value="HTH_CRP"/>
</dbReference>
<evidence type="ECO:0000256" key="1">
    <source>
        <dbReference type="ARBA" id="ARBA00023015"/>
    </source>
</evidence>
<dbReference type="InterPro" id="IPR050397">
    <property type="entry name" value="Env_Response_Regulators"/>
</dbReference>
<dbReference type="SMART" id="SM00100">
    <property type="entry name" value="cNMP"/>
    <property type="match status" value="1"/>
</dbReference>
<dbReference type="Pfam" id="PF13545">
    <property type="entry name" value="HTH_Crp_2"/>
    <property type="match status" value="1"/>
</dbReference>
<dbReference type="GO" id="GO:0003700">
    <property type="term" value="F:DNA-binding transcription factor activity"/>
    <property type="evidence" value="ECO:0007669"/>
    <property type="project" value="TreeGrafter"/>
</dbReference>
<dbReference type="InterPro" id="IPR014710">
    <property type="entry name" value="RmlC-like_jellyroll"/>
</dbReference>
<evidence type="ECO:0000313" key="6">
    <source>
        <dbReference type="EMBL" id="ABD12101.1"/>
    </source>
</evidence>